<dbReference type="AlphaFoldDB" id="A0A6G0WQE4"/>
<comment type="caution">
    <text evidence="1">The sequence shown here is derived from an EMBL/GenBank/DDBJ whole genome shotgun (WGS) entry which is preliminary data.</text>
</comment>
<proteinExistence type="predicted"/>
<evidence type="ECO:0000313" key="1">
    <source>
        <dbReference type="EMBL" id="KAF0729613.1"/>
    </source>
</evidence>
<keyword evidence="2" id="KW-1185">Reference proteome</keyword>
<reference evidence="1 2" key="1">
    <citation type="submission" date="2019-07" db="EMBL/GenBank/DDBJ databases">
        <title>Genomics analysis of Aphanomyces spp. identifies a new class of oomycete effector associated with host adaptation.</title>
        <authorList>
            <person name="Gaulin E."/>
        </authorList>
    </citation>
    <scope>NUCLEOTIDE SEQUENCE [LARGE SCALE GENOMIC DNA]</scope>
    <source>
        <strain evidence="1 2">ATCC 201684</strain>
    </source>
</reference>
<dbReference type="Proteomes" id="UP000481153">
    <property type="component" value="Unassembled WGS sequence"/>
</dbReference>
<name>A0A6G0WQE4_9STRA</name>
<evidence type="ECO:0000313" key="2">
    <source>
        <dbReference type="Proteomes" id="UP000481153"/>
    </source>
</evidence>
<sequence>MGDRGCHFDFKQREVAPNCQNLRRNSNRTIVAVARRVGRRNKRFPLDMTLRFFAQDSSSRRHGKKIANV</sequence>
<gene>
    <name evidence="1" type="ORF">Ae201684_012878</name>
</gene>
<protein>
    <submittedName>
        <fullName evidence="1">Uncharacterized protein</fullName>
    </submittedName>
</protein>
<dbReference type="EMBL" id="VJMJ01000163">
    <property type="protein sequence ID" value="KAF0729613.1"/>
    <property type="molecule type" value="Genomic_DNA"/>
</dbReference>
<organism evidence="1 2">
    <name type="scientific">Aphanomyces euteiches</name>
    <dbReference type="NCBI Taxonomy" id="100861"/>
    <lineage>
        <taxon>Eukaryota</taxon>
        <taxon>Sar</taxon>
        <taxon>Stramenopiles</taxon>
        <taxon>Oomycota</taxon>
        <taxon>Saprolegniomycetes</taxon>
        <taxon>Saprolegniales</taxon>
        <taxon>Verrucalvaceae</taxon>
        <taxon>Aphanomyces</taxon>
    </lineage>
</organism>
<accession>A0A6G0WQE4</accession>